<proteinExistence type="predicted"/>
<protein>
    <recommendedName>
        <fullName evidence="2">Lysozyme inhibitor LprI-like N-terminal domain-containing protein</fullName>
    </recommendedName>
</protein>
<evidence type="ECO:0000313" key="4">
    <source>
        <dbReference type="Proteomes" id="UP000366065"/>
    </source>
</evidence>
<sequence length="243" mass="25737">MVNRPLMHCLATLMLCVTLPVAAAEPPTAAVAADIDQTLTRCLDASDKQSTGGQDECIVDATHAWDARLNASYRTLQDELPASSRPALLAAQLAWLASRDADLALIGAVYATTRGTMYAPMNANDVMMLTKRRAQTLTRYAADLGYAASGEVPPPAAKAVKSSEIDSAARRVKRRLPTSSRNIVRTSNERWRAFMSAEQGLIAAVCPSGKSAAGKACRKAQANSEPAARLALLKGLDGLIGAQ</sequence>
<evidence type="ECO:0000313" key="3">
    <source>
        <dbReference type="EMBL" id="VVD76230.1"/>
    </source>
</evidence>
<keyword evidence="1" id="KW-0732">Signal</keyword>
<organism evidence="3 4">
    <name type="scientific">Pandoraea capi</name>
    <dbReference type="NCBI Taxonomy" id="2508286"/>
    <lineage>
        <taxon>Bacteria</taxon>
        <taxon>Pseudomonadati</taxon>
        <taxon>Pseudomonadota</taxon>
        <taxon>Betaproteobacteria</taxon>
        <taxon>Burkholderiales</taxon>
        <taxon>Burkholderiaceae</taxon>
        <taxon>Pandoraea</taxon>
    </lineage>
</organism>
<name>A0ABY6VQH8_9BURK</name>
<dbReference type="Gene3D" id="1.20.1270.180">
    <property type="match status" value="1"/>
</dbReference>
<accession>A0ABY6VQH8</accession>
<feature type="domain" description="Lysozyme inhibitor LprI-like N-terminal" evidence="2">
    <location>
        <begin position="42"/>
        <end position="137"/>
    </location>
</feature>
<dbReference type="InterPro" id="IPR009739">
    <property type="entry name" value="LprI-like_N"/>
</dbReference>
<feature type="signal peptide" evidence="1">
    <location>
        <begin position="1"/>
        <end position="23"/>
    </location>
</feature>
<reference evidence="3 4" key="1">
    <citation type="submission" date="2019-08" db="EMBL/GenBank/DDBJ databases">
        <authorList>
            <person name="Peeters C."/>
        </authorList>
    </citation>
    <scope>NUCLEOTIDE SEQUENCE [LARGE SCALE GENOMIC DNA]</scope>
    <source>
        <strain evidence="3 4">LMG 20602</strain>
    </source>
</reference>
<evidence type="ECO:0000259" key="2">
    <source>
        <dbReference type="Pfam" id="PF07007"/>
    </source>
</evidence>
<gene>
    <name evidence="3" type="ORF">PCA20602_00867</name>
</gene>
<dbReference type="EMBL" id="CABPRV010000002">
    <property type="protein sequence ID" value="VVD76230.1"/>
    <property type="molecule type" value="Genomic_DNA"/>
</dbReference>
<dbReference type="Pfam" id="PF07007">
    <property type="entry name" value="LprI"/>
    <property type="match status" value="1"/>
</dbReference>
<comment type="caution">
    <text evidence="3">The sequence shown here is derived from an EMBL/GenBank/DDBJ whole genome shotgun (WGS) entry which is preliminary data.</text>
</comment>
<feature type="chain" id="PRO_5045818838" description="Lysozyme inhibitor LprI-like N-terminal domain-containing protein" evidence="1">
    <location>
        <begin position="24"/>
        <end position="243"/>
    </location>
</feature>
<dbReference type="RefSeq" id="WP_150720136.1">
    <property type="nucleotide sequence ID" value="NZ_CABPRV010000002.1"/>
</dbReference>
<dbReference type="Proteomes" id="UP000366065">
    <property type="component" value="Unassembled WGS sequence"/>
</dbReference>
<evidence type="ECO:0000256" key="1">
    <source>
        <dbReference type="SAM" id="SignalP"/>
    </source>
</evidence>
<keyword evidence="4" id="KW-1185">Reference proteome</keyword>